<dbReference type="InterPro" id="IPR010316">
    <property type="entry name" value="AlkA_N"/>
</dbReference>
<evidence type="ECO:0000313" key="5">
    <source>
        <dbReference type="Proteomes" id="UP000469215"/>
    </source>
</evidence>
<reference evidence="4 5" key="1">
    <citation type="submission" date="2020-01" db="EMBL/GenBank/DDBJ databases">
        <authorList>
            <person name="Deng T."/>
        </authorList>
    </citation>
    <scope>NUCLEOTIDE SEQUENCE [LARGE SCALE GENOMIC DNA]</scope>
    <source>
        <strain evidence="4 5">5221</strain>
    </source>
</reference>
<dbReference type="RefSeq" id="WP_160952392.1">
    <property type="nucleotide sequence ID" value="NZ_WWEQ01000007.1"/>
</dbReference>
<dbReference type="GO" id="GO:0043916">
    <property type="term" value="F:DNA-7-methylguanine glycosylase activity"/>
    <property type="evidence" value="ECO:0007669"/>
    <property type="project" value="TreeGrafter"/>
</dbReference>
<dbReference type="InterPro" id="IPR037046">
    <property type="entry name" value="AlkA_N_sf"/>
</dbReference>
<evidence type="ECO:0000313" key="4">
    <source>
        <dbReference type="EMBL" id="MYM18957.1"/>
    </source>
</evidence>
<organism evidence="4 5">
    <name type="scientific">Brevibacterium rongguiense</name>
    <dbReference type="NCBI Taxonomy" id="2695267"/>
    <lineage>
        <taxon>Bacteria</taxon>
        <taxon>Bacillati</taxon>
        <taxon>Actinomycetota</taxon>
        <taxon>Actinomycetes</taxon>
        <taxon>Micrococcales</taxon>
        <taxon>Brevibacteriaceae</taxon>
        <taxon>Brevibacterium</taxon>
    </lineage>
</organism>
<keyword evidence="1" id="KW-0227">DNA damage</keyword>
<evidence type="ECO:0000256" key="1">
    <source>
        <dbReference type="ARBA" id="ARBA00022763"/>
    </source>
</evidence>
<dbReference type="EMBL" id="WWEQ01000007">
    <property type="protein sequence ID" value="MYM18957.1"/>
    <property type="molecule type" value="Genomic_DNA"/>
</dbReference>
<name>A0A6N9H4G9_9MICO</name>
<feature type="domain" description="DNA-3-methyladenine glycosylase AlkA N-terminal" evidence="3">
    <location>
        <begin position="3"/>
        <end position="147"/>
    </location>
</feature>
<dbReference type="Gene3D" id="3.30.310.20">
    <property type="entry name" value="DNA-3-methyladenine glycosylase AlkA, N-terminal domain"/>
    <property type="match status" value="1"/>
</dbReference>
<dbReference type="PANTHER" id="PTHR43003">
    <property type="entry name" value="DNA-3-METHYLADENINE GLYCOSYLASE"/>
    <property type="match status" value="1"/>
</dbReference>
<dbReference type="GO" id="GO:0008725">
    <property type="term" value="F:DNA-3-methyladenine glycosylase activity"/>
    <property type="evidence" value="ECO:0007669"/>
    <property type="project" value="TreeGrafter"/>
</dbReference>
<gene>
    <name evidence="4" type="ORF">GSY69_02920</name>
</gene>
<sequence length="319" mass="33041">MEERDLALPAPYDAPGVFAFLSHRAIRGVEHAQRLPGGRLRYARTLHLPGGPGACEVTFAPAPRTPAAQVTAAHAPAAEAPATQRWAARARLELAREDDADAALATVRALFDLDTDPAAVGAALAGNPLTAQAIAARPGVRVPGIPDAPEALLRAISGQQIAVARAVGYLGEAAEHLGTPYRPGGSASAFEGLSVLVPTAAQLAEGIPPAVPGKPDPARPLRLPARSTEAIRALAADLAAGRLVLESGARSTGADASADDPAAALSAYAGVGEWSAGYVRMRLLRDPDVWLGGDMYLRGIDAEGCRPWRSYAGMLVWLF</sequence>
<dbReference type="SMART" id="SM01009">
    <property type="entry name" value="AlkA_N"/>
    <property type="match status" value="1"/>
</dbReference>
<dbReference type="Proteomes" id="UP000469215">
    <property type="component" value="Unassembled WGS sequence"/>
</dbReference>
<dbReference type="GO" id="GO:0005737">
    <property type="term" value="C:cytoplasm"/>
    <property type="evidence" value="ECO:0007669"/>
    <property type="project" value="TreeGrafter"/>
</dbReference>
<dbReference type="Gene3D" id="1.10.340.30">
    <property type="entry name" value="Hypothetical protein, domain 2"/>
    <property type="match status" value="1"/>
</dbReference>
<keyword evidence="2" id="KW-0234">DNA repair</keyword>
<dbReference type="InterPro" id="IPR051912">
    <property type="entry name" value="Alkylbase_DNA_Glycosylase/TA"/>
</dbReference>
<dbReference type="InterPro" id="IPR011257">
    <property type="entry name" value="DNA_glycosylase"/>
</dbReference>
<evidence type="ECO:0000256" key="2">
    <source>
        <dbReference type="ARBA" id="ARBA00023204"/>
    </source>
</evidence>
<dbReference type="AlphaFoldDB" id="A0A6N9H4G9"/>
<dbReference type="Pfam" id="PF06029">
    <property type="entry name" value="AlkA_N"/>
    <property type="match status" value="1"/>
</dbReference>
<dbReference type="SUPFAM" id="SSF55945">
    <property type="entry name" value="TATA-box binding protein-like"/>
    <property type="match status" value="1"/>
</dbReference>
<dbReference type="GO" id="GO:0032993">
    <property type="term" value="C:protein-DNA complex"/>
    <property type="evidence" value="ECO:0007669"/>
    <property type="project" value="TreeGrafter"/>
</dbReference>
<proteinExistence type="predicted"/>
<dbReference type="GO" id="GO:0006285">
    <property type="term" value="P:base-excision repair, AP site formation"/>
    <property type="evidence" value="ECO:0007669"/>
    <property type="project" value="TreeGrafter"/>
</dbReference>
<dbReference type="GO" id="GO:0006307">
    <property type="term" value="P:DNA alkylation repair"/>
    <property type="evidence" value="ECO:0007669"/>
    <property type="project" value="TreeGrafter"/>
</dbReference>
<dbReference type="GO" id="GO:0032131">
    <property type="term" value="F:alkylated DNA binding"/>
    <property type="evidence" value="ECO:0007669"/>
    <property type="project" value="TreeGrafter"/>
</dbReference>
<keyword evidence="5" id="KW-1185">Reference proteome</keyword>
<dbReference type="PANTHER" id="PTHR43003:SF13">
    <property type="entry name" value="DNA-3-METHYLADENINE GLYCOSYLASE 2"/>
    <property type="match status" value="1"/>
</dbReference>
<comment type="caution">
    <text evidence="4">The sequence shown here is derived from an EMBL/GenBank/DDBJ whole genome shotgun (WGS) entry which is preliminary data.</text>
</comment>
<accession>A0A6N9H4G9</accession>
<protein>
    <recommendedName>
        <fullName evidence="3">DNA-3-methyladenine glycosylase AlkA N-terminal domain-containing protein</fullName>
    </recommendedName>
</protein>
<dbReference type="SUPFAM" id="SSF48150">
    <property type="entry name" value="DNA-glycosylase"/>
    <property type="match status" value="1"/>
</dbReference>
<evidence type="ECO:0000259" key="3">
    <source>
        <dbReference type="SMART" id="SM01009"/>
    </source>
</evidence>